<organism evidence="2 3">
    <name type="scientific">Canna indica</name>
    <name type="common">Indian-shot</name>
    <dbReference type="NCBI Taxonomy" id="4628"/>
    <lineage>
        <taxon>Eukaryota</taxon>
        <taxon>Viridiplantae</taxon>
        <taxon>Streptophyta</taxon>
        <taxon>Embryophyta</taxon>
        <taxon>Tracheophyta</taxon>
        <taxon>Spermatophyta</taxon>
        <taxon>Magnoliopsida</taxon>
        <taxon>Liliopsida</taxon>
        <taxon>Zingiberales</taxon>
        <taxon>Cannaceae</taxon>
        <taxon>Canna</taxon>
    </lineage>
</organism>
<evidence type="ECO:0000313" key="2">
    <source>
        <dbReference type="EMBL" id="WOL04634.1"/>
    </source>
</evidence>
<evidence type="ECO:0000256" key="1">
    <source>
        <dbReference type="SAM" id="MobiDB-lite"/>
    </source>
</evidence>
<feature type="compositionally biased region" description="Basic and acidic residues" evidence="1">
    <location>
        <begin position="77"/>
        <end position="96"/>
    </location>
</feature>
<dbReference type="AlphaFoldDB" id="A0AAQ3QBF5"/>
<name>A0AAQ3QBF5_9LILI</name>
<protein>
    <submittedName>
        <fullName evidence="2">Uncharacterized protein</fullName>
    </submittedName>
</protein>
<feature type="compositionally biased region" description="Basic and acidic residues" evidence="1">
    <location>
        <begin position="1"/>
        <end position="17"/>
    </location>
</feature>
<dbReference type="Proteomes" id="UP001327560">
    <property type="component" value="Chromosome 4"/>
</dbReference>
<keyword evidence="3" id="KW-1185">Reference proteome</keyword>
<feature type="region of interest" description="Disordered" evidence="1">
    <location>
        <begin position="1"/>
        <end position="102"/>
    </location>
</feature>
<gene>
    <name evidence="2" type="ORF">Cni_G13356</name>
</gene>
<reference evidence="2 3" key="1">
    <citation type="submission" date="2023-10" db="EMBL/GenBank/DDBJ databases">
        <title>Chromosome-scale genome assembly provides insights into flower coloration mechanisms of Canna indica.</title>
        <authorList>
            <person name="Li C."/>
        </authorList>
    </citation>
    <scope>NUCLEOTIDE SEQUENCE [LARGE SCALE GENOMIC DNA]</scope>
    <source>
        <tissue evidence="2">Flower</tissue>
    </source>
</reference>
<evidence type="ECO:0000313" key="3">
    <source>
        <dbReference type="Proteomes" id="UP001327560"/>
    </source>
</evidence>
<dbReference type="EMBL" id="CP136893">
    <property type="protein sequence ID" value="WOL04634.1"/>
    <property type="molecule type" value="Genomic_DNA"/>
</dbReference>
<sequence>MSGGKGDDAGDLRKKASDPNLSGQIWIPKPKKPLDPRALPNSVDGQSEGKGKSVIQAPGGGGSDAAKLVGDLTLAGKEGDRGKSSNIATDEREPKILKPNKPGSWAALMGHQKENYVVSTEPTTQDVAKTRVENDSAMLEINPVVSSGNPNRNYTDVNMENPVPAPYYGNPFSGSLSLKAQPTTLKNDKFSTSRSDLIKIPVKADKSIEDFHTKMTEVFEITVREIKSKGEGSSSDSIPVVHLSRIASDHKLILFTAENKVNKKSKDKHFIFEHYWMDYNELETLISEKWNLNNSSQNCLETMAPDYLRLLEISPIELGKILVLWKKN</sequence>
<proteinExistence type="predicted"/>
<accession>A0AAQ3QBF5</accession>